<dbReference type="InterPro" id="IPR001412">
    <property type="entry name" value="aa-tRNA-synth_I_CS"/>
</dbReference>
<dbReference type="InterPro" id="IPR009080">
    <property type="entry name" value="tRNAsynth_Ia_anticodon-bd"/>
</dbReference>
<comment type="similarity">
    <text evidence="7">Belongs to the class-I aminoacyl-tRNA synthetase family. IleS type 2 subfamily.</text>
</comment>
<dbReference type="PRINTS" id="PR00984">
    <property type="entry name" value="TRNASYNTHILE"/>
</dbReference>
<dbReference type="PANTHER" id="PTHR42780:SF1">
    <property type="entry name" value="ISOLEUCINE--TRNA LIGASE, CYTOPLASMIC"/>
    <property type="match status" value="1"/>
</dbReference>
<dbReference type="GO" id="GO:0008270">
    <property type="term" value="F:zinc ion binding"/>
    <property type="evidence" value="ECO:0007669"/>
    <property type="project" value="UniProtKB-UniRule"/>
</dbReference>
<evidence type="ECO:0000313" key="11">
    <source>
        <dbReference type="Proteomes" id="UP000006903"/>
    </source>
</evidence>
<dbReference type="EC" id="6.1.1.5" evidence="7"/>
<dbReference type="AlphaFoldDB" id="B8D4A2"/>
<keyword evidence="3 7" id="KW-0067">ATP-binding</keyword>
<dbReference type="SUPFAM" id="SSF47323">
    <property type="entry name" value="Anticodon-binding domain of a subclass of class I aminoacyl-tRNA synthetases"/>
    <property type="match status" value="1"/>
</dbReference>
<dbReference type="InterPro" id="IPR013155">
    <property type="entry name" value="M/V/L/I-tRNA-synth_anticd-bd"/>
</dbReference>
<dbReference type="GO" id="GO:0000049">
    <property type="term" value="F:tRNA binding"/>
    <property type="evidence" value="ECO:0007669"/>
    <property type="project" value="InterPro"/>
</dbReference>
<keyword evidence="5 7" id="KW-0030">Aminoacyl-tRNA synthetase</keyword>
<dbReference type="Pfam" id="PF00133">
    <property type="entry name" value="tRNA-synt_1"/>
    <property type="match status" value="1"/>
</dbReference>
<comment type="caution">
    <text evidence="7">Lacks conserved residue(s) required for the propagation of feature annotation.</text>
</comment>
<comment type="subunit">
    <text evidence="7">Monomer.</text>
</comment>
<evidence type="ECO:0000259" key="9">
    <source>
        <dbReference type="Pfam" id="PF08264"/>
    </source>
</evidence>
<dbReference type="Pfam" id="PF08264">
    <property type="entry name" value="Anticodon_1"/>
    <property type="match status" value="1"/>
</dbReference>
<dbReference type="CDD" id="cd00818">
    <property type="entry name" value="IleRS_core"/>
    <property type="match status" value="1"/>
</dbReference>
<reference evidence="10 11" key="1">
    <citation type="journal article" date="2009" name="J. Bacteriol.">
        <title>Complete genome sequence of the anaerobic, protein-degrading hyperthermophilic crenarchaeon Desulfurococcus kamchatkensis.</title>
        <authorList>
            <person name="Ravin N.V."/>
            <person name="Mardanov A.V."/>
            <person name="Beletsky A.V."/>
            <person name="Kublanov I.V."/>
            <person name="Kolganova T.V."/>
            <person name="Lebedinsky A.V."/>
            <person name="Chernyh N.A."/>
            <person name="Bonch-Osmolovskaya E.A."/>
            <person name="Skryabin K.G."/>
        </authorList>
    </citation>
    <scope>NUCLEOTIDE SEQUENCE [LARGE SCALE GENOMIC DNA]</scope>
    <source>
        <strain evidence="11">DSM 18924 / JCM 16383 / VKM B-2413 / 1221n</strain>
    </source>
</reference>
<dbReference type="Proteomes" id="UP000006903">
    <property type="component" value="Chromosome"/>
</dbReference>
<dbReference type="InterPro" id="IPR009008">
    <property type="entry name" value="Val/Leu/Ile-tRNA-synth_edit"/>
</dbReference>
<name>B8D4A2_DESA1</name>
<dbReference type="GO" id="GO:0005737">
    <property type="term" value="C:cytoplasm"/>
    <property type="evidence" value="ECO:0007669"/>
    <property type="project" value="UniProtKB-SubCell"/>
</dbReference>
<dbReference type="NCBIfam" id="TIGR00392">
    <property type="entry name" value="ileS"/>
    <property type="match status" value="1"/>
</dbReference>
<keyword evidence="7" id="KW-0479">Metal-binding</keyword>
<dbReference type="EMBL" id="CP001140">
    <property type="protein sequence ID" value="ACL10933.1"/>
    <property type="molecule type" value="Genomic_DNA"/>
</dbReference>
<dbReference type="HAMAP" id="MF_02003">
    <property type="entry name" value="Ile_tRNA_synth_type2"/>
    <property type="match status" value="1"/>
</dbReference>
<dbReference type="SUPFAM" id="SSF50677">
    <property type="entry name" value="ValRS/IleRS/LeuRS editing domain"/>
    <property type="match status" value="1"/>
</dbReference>
<evidence type="ECO:0000313" key="10">
    <source>
        <dbReference type="EMBL" id="ACL10933.1"/>
    </source>
</evidence>
<dbReference type="HOGENOM" id="CLU_001493_1_1_2"/>
<comment type="domain">
    <text evidence="7">IleRS has two distinct active sites: one for aminoacylation and one for editing. The misactivated valine is translocated from the active site to the editing site, which sterically excludes the correctly activated isoleucine. The single editing site contains two valyl binding pockets, one specific for each substrate (Val-AMP or Val-tRNA(Ile)).</text>
</comment>
<dbReference type="RefSeq" id="WP_012608274.1">
    <property type="nucleotide sequence ID" value="NC_011766.1"/>
</dbReference>
<keyword evidence="7" id="KW-0963">Cytoplasm</keyword>
<dbReference type="InterPro" id="IPR033709">
    <property type="entry name" value="Anticodon_Ile_ABEc"/>
</dbReference>
<proteinExistence type="inferred from homology"/>
<dbReference type="PROSITE" id="PS00178">
    <property type="entry name" value="AA_TRNA_LIGASE_I"/>
    <property type="match status" value="1"/>
</dbReference>
<dbReference type="GO" id="GO:0002161">
    <property type="term" value="F:aminoacyl-tRNA deacylase activity"/>
    <property type="evidence" value="ECO:0007669"/>
    <property type="project" value="InterPro"/>
</dbReference>
<feature type="domain" description="Aminoacyl-tRNA synthetase class Ia" evidence="8">
    <location>
        <begin position="22"/>
        <end position="637"/>
    </location>
</feature>
<comment type="catalytic activity">
    <reaction evidence="6 7">
        <text>tRNA(Ile) + L-isoleucine + ATP = L-isoleucyl-tRNA(Ile) + AMP + diphosphate</text>
        <dbReference type="Rhea" id="RHEA:11060"/>
        <dbReference type="Rhea" id="RHEA-COMP:9666"/>
        <dbReference type="Rhea" id="RHEA-COMP:9695"/>
        <dbReference type="ChEBI" id="CHEBI:30616"/>
        <dbReference type="ChEBI" id="CHEBI:33019"/>
        <dbReference type="ChEBI" id="CHEBI:58045"/>
        <dbReference type="ChEBI" id="CHEBI:78442"/>
        <dbReference type="ChEBI" id="CHEBI:78528"/>
        <dbReference type="ChEBI" id="CHEBI:456215"/>
        <dbReference type="EC" id="6.1.1.5"/>
    </reaction>
</comment>
<dbReference type="GO" id="GO:0005524">
    <property type="term" value="F:ATP binding"/>
    <property type="evidence" value="ECO:0007669"/>
    <property type="project" value="UniProtKB-UniRule"/>
</dbReference>
<dbReference type="Gene3D" id="3.40.50.620">
    <property type="entry name" value="HUPs"/>
    <property type="match status" value="3"/>
</dbReference>
<evidence type="ECO:0000256" key="5">
    <source>
        <dbReference type="ARBA" id="ARBA00023146"/>
    </source>
</evidence>
<evidence type="ECO:0000256" key="2">
    <source>
        <dbReference type="ARBA" id="ARBA00022741"/>
    </source>
</evidence>
<dbReference type="Gene3D" id="1.10.730.10">
    <property type="entry name" value="Isoleucyl-tRNA Synthetase, Domain 1"/>
    <property type="match status" value="1"/>
</dbReference>
<accession>B8D4A2</accession>
<evidence type="ECO:0000256" key="7">
    <source>
        <dbReference type="HAMAP-Rule" id="MF_02003"/>
    </source>
</evidence>
<dbReference type="InterPro" id="IPR002301">
    <property type="entry name" value="Ile-tRNA-ligase"/>
</dbReference>
<dbReference type="Pfam" id="PF19302">
    <property type="entry name" value="DUF5915"/>
    <property type="match status" value="1"/>
</dbReference>
<evidence type="ECO:0000259" key="8">
    <source>
        <dbReference type="Pfam" id="PF00133"/>
    </source>
</evidence>
<evidence type="ECO:0000256" key="6">
    <source>
        <dbReference type="ARBA" id="ARBA00048359"/>
    </source>
</evidence>
<keyword evidence="4 7" id="KW-0648">Protein biosynthesis</keyword>
<dbReference type="CDD" id="cd07961">
    <property type="entry name" value="Anticodon_Ia_Ile_ABEc"/>
    <property type="match status" value="1"/>
</dbReference>
<feature type="domain" description="Methionyl/Valyl/Leucyl/Isoleucyl-tRNA synthetase anticodon-binding" evidence="9">
    <location>
        <begin position="686"/>
        <end position="835"/>
    </location>
</feature>
<evidence type="ECO:0000256" key="3">
    <source>
        <dbReference type="ARBA" id="ARBA00022840"/>
    </source>
</evidence>
<dbReference type="InterPro" id="IPR023586">
    <property type="entry name" value="Ile-tRNA-ligase_type2"/>
</dbReference>
<keyword evidence="2 7" id="KW-0547">Nucleotide-binding</keyword>
<feature type="short sequence motif" description="'KMSKS' region" evidence="7">
    <location>
        <begin position="599"/>
        <end position="603"/>
    </location>
</feature>
<gene>
    <name evidence="7" type="primary">ileS</name>
    <name evidence="10" type="ordered locus">DKAM_0607</name>
</gene>
<dbReference type="InterPro" id="IPR014729">
    <property type="entry name" value="Rossmann-like_a/b/a_fold"/>
</dbReference>
<dbReference type="GeneID" id="7170805"/>
<dbReference type="KEGG" id="dka:DKAM_0607"/>
<feature type="binding site" evidence="7">
    <location>
        <position position="602"/>
    </location>
    <ligand>
        <name>ATP</name>
        <dbReference type="ChEBI" id="CHEBI:30616"/>
    </ligand>
</feature>
<dbReference type="STRING" id="490899.DKAM_0607"/>
<keyword evidence="7" id="KW-0862">Zinc</keyword>
<comment type="function">
    <text evidence="7">Catalyzes the attachment of isoleucine to tRNA(Ile). As IleRS can inadvertently accommodate and process structurally similar amino acids such as valine, to avoid such errors it has two additional distinct tRNA(Ile)-dependent editing activities. One activity is designated as 'pretransfer' editing and involves the hydrolysis of activated Val-AMP. The other activity is designated 'posttransfer' editing and involves deacylation of mischarged Val-tRNA(Ile).</text>
</comment>
<sequence length="1058" mass="122896">MSGNTEWLLQGGYKPRDVEEKVLGFWESMNIYRLVKKENESHTKRFNFIDGPPYPSGEIPHIGTAWNKTLKDAVLRYKRMKGFRVYDIPGYDCHGLPIEVKVEQKLGVSVKKEIEEKIGVERFIEECKRLALSNAKAMTKWFKELGVFMDWDNPYLTLRDKYIEAEWWLIKKAHEAGLLEEEYRVVHWCPRCSTTLAEYELEYHELEDPSIYVKFKVEGKENEYLVIWTTTPWTLPANTFVMIHPDEDYVKAVVGGETWILAKKRLEAVMREAGVKEYQVVEEAKGYQLVGLRYSHPLTDIVPLQEKLREYHVVLPAPEFVTMYEGTGLVHAAPGHGFEDFIVARRNNIEFVASPIDDEGRFTSEAGKYAGLHAREANNVIIEDLRARNALVNASTIVHKYPVCWRCKTPVVMRATRQWVIKVSKLKEKLREEVNGVKWIPEWARSRIESMIDNLQDWLVSRQRYWGTPLPIWECPNKHRIVIGSIRELLEYGGEMPKELHRPWIDKVVLKCPYCGLEMHRVPDVIDVWLDSGVAFYAAKGHPGNLSLEDIILDFIVEGHDQTRGWFFSLLRAGVLGFNKSPYKIVLVHGFMLDEKGREMHKSLGNYVGTDEAIAKVGRDPLRLWLASNTIWEDARFSWKSLEDALKDLSILWNVAVFAYTYMSLDRFNPGEYSLEKVAGYLRIEDKWILSRINTLIKKVTELMDSYELYIAVRLIREFFIEDLSHWYIRLIRPRVWVEENTGDKLAAYAVLYYVLDRVVRLLAPFTPFISEYIYQALMKPVYGKQSVHLLEFPETDSSLIDEGLEKEMDILRKIYETAGAARMKQGIKFRQPVKRLIVYTDRKEIVEAVSRNMELVKAITNSKEVLVEPPRLMGEIVRYKVEPVYKSIGPRYKSLTKQVLRYIEENQERIAFDILNNGKHEADVNGLRIILTKDDVVITPYYIEGYSVEDAEWGSVAIDTVLSEGEIAEGIARDLVRRIQVMRKMLNLQLDARIKTTIMTPPDKMQLVEKMSSYIMNETRSIELKIMPGYNGRDSLRGFTQSWDINDEEYIIGIEVV</sequence>
<dbReference type="eggNOG" id="arCOG00807">
    <property type="taxonomic scope" value="Archaea"/>
</dbReference>
<dbReference type="Gene3D" id="3.90.740.10">
    <property type="entry name" value="Valyl/Leucyl/Isoleucyl-tRNA synthetase, editing domain"/>
    <property type="match status" value="1"/>
</dbReference>
<dbReference type="GO" id="GO:0006428">
    <property type="term" value="P:isoleucyl-tRNA aminoacylation"/>
    <property type="evidence" value="ECO:0007669"/>
    <property type="project" value="UniProtKB-UniRule"/>
</dbReference>
<dbReference type="InterPro" id="IPR002300">
    <property type="entry name" value="aa-tRNA-synth_Ia"/>
</dbReference>
<organism evidence="10 11">
    <name type="scientific">Desulfurococcus amylolyticus (strain DSM 18924 / JCM 16383 / VKM B-2413 / 1221n)</name>
    <name type="common">Desulfurococcus kamchatkensis</name>
    <dbReference type="NCBI Taxonomy" id="490899"/>
    <lineage>
        <taxon>Archaea</taxon>
        <taxon>Thermoproteota</taxon>
        <taxon>Thermoprotei</taxon>
        <taxon>Desulfurococcales</taxon>
        <taxon>Desulfurococcaceae</taxon>
        <taxon>Desulfurococcus</taxon>
    </lineage>
</organism>
<comment type="cofactor">
    <cofactor evidence="7">
        <name>Zn(2+)</name>
        <dbReference type="ChEBI" id="CHEBI:29105"/>
    </cofactor>
</comment>
<comment type="subcellular location">
    <subcellularLocation>
        <location evidence="7">Cytoplasm</location>
    </subcellularLocation>
</comment>
<dbReference type="SUPFAM" id="SSF52374">
    <property type="entry name" value="Nucleotidylyl transferase"/>
    <property type="match status" value="1"/>
</dbReference>
<keyword evidence="1 7" id="KW-0436">Ligase</keyword>
<evidence type="ECO:0000256" key="4">
    <source>
        <dbReference type="ARBA" id="ARBA00022917"/>
    </source>
</evidence>
<dbReference type="GO" id="GO:0004822">
    <property type="term" value="F:isoleucine-tRNA ligase activity"/>
    <property type="evidence" value="ECO:0007669"/>
    <property type="project" value="UniProtKB-UniRule"/>
</dbReference>
<evidence type="ECO:0000256" key="1">
    <source>
        <dbReference type="ARBA" id="ARBA00022598"/>
    </source>
</evidence>
<dbReference type="PANTHER" id="PTHR42780">
    <property type="entry name" value="SOLEUCYL-TRNA SYNTHETASE"/>
    <property type="match status" value="1"/>
</dbReference>
<protein>
    <recommendedName>
        <fullName evidence="7">Isoleucine--tRNA ligase</fullName>
        <ecNumber evidence="7">6.1.1.5</ecNumber>
    </recommendedName>
    <alternativeName>
        <fullName evidence="7">Isoleucyl-tRNA synthetase</fullName>
        <shortName evidence="7">IleRS</shortName>
    </alternativeName>
</protein>